<reference evidence="3" key="1">
    <citation type="journal article" date="2021" name="Front. Microbiol.">
        <title>Comprehensive Comparative Genomics and Phenotyping of Methylobacterium Species.</title>
        <authorList>
            <person name="Alessa O."/>
            <person name="Ogura Y."/>
            <person name="Fujitani Y."/>
            <person name="Takami H."/>
            <person name="Hayashi T."/>
            <person name="Sahin N."/>
            <person name="Tani A."/>
        </authorList>
    </citation>
    <scope>NUCLEOTIDE SEQUENCE</scope>
    <source>
        <strain evidence="3">KCTC 52305</strain>
    </source>
</reference>
<feature type="compositionally biased region" description="Polar residues" evidence="1">
    <location>
        <begin position="52"/>
        <end position="80"/>
    </location>
</feature>
<dbReference type="Proteomes" id="UP001055167">
    <property type="component" value="Unassembled WGS sequence"/>
</dbReference>
<keyword evidence="2" id="KW-0732">Signal</keyword>
<organism evidence="3 4">
    <name type="scientific">Methylobacterium crusticola</name>
    <dbReference type="NCBI Taxonomy" id="1697972"/>
    <lineage>
        <taxon>Bacteria</taxon>
        <taxon>Pseudomonadati</taxon>
        <taxon>Pseudomonadota</taxon>
        <taxon>Alphaproteobacteria</taxon>
        <taxon>Hyphomicrobiales</taxon>
        <taxon>Methylobacteriaceae</taxon>
        <taxon>Methylobacterium</taxon>
    </lineage>
</organism>
<evidence type="ECO:0000256" key="2">
    <source>
        <dbReference type="SAM" id="SignalP"/>
    </source>
</evidence>
<name>A0ABQ4R0X1_9HYPH</name>
<comment type="caution">
    <text evidence="3">The sequence shown here is derived from an EMBL/GenBank/DDBJ whole genome shotgun (WGS) entry which is preliminary data.</text>
</comment>
<feature type="region of interest" description="Disordered" evidence="1">
    <location>
        <begin position="44"/>
        <end position="92"/>
    </location>
</feature>
<proteinExistence type="predicted"/>
<feature type="signal peptide" evidence="2">
    <location>
        <begin position="1"/>
        <end position="22"/>
    </location>
</feature>
<reference evidence="3" key="2">
    <citation type="submission" date="2021-08" db="EMBL/GenBank/DDBJ databases">
        <authorList>
            <person name="Tani A."/>
            <person name="Ola A."/>
            <person name="Ogura Y."/>
            <person name="Katsura K."/>
            <person name="Hayashi T."/>
        </authorList>
    </citation>
    <scope>NUCLEOTIDE SEQUENCE</scope>
    <source>
        <strain evidence="3">KCTC 52305</strain>
    </source>
</reference>
<gene>
    <name evidence="3" type="ORF">OPKNFCMD_4006</name>
</gene>
<protein>
    <submittedName>
        <fullName evidence="3">Uncharacterized protein</fullName>
    </submittedName>
</protein>
<dbReference type="EMBL" id="BPQH01000012">
    <property type="protein sequence ID" value="GJD51253.1"/>
    <property type="molecule type" value="Genomic_DNA"/>
</dbReference>
<evidence type="ECO:0000313" key="4">
    <source>
        <dbReference type="Proteomes" id="UP001055167"/>
    </source>
</evidence>
<feature type="chain" id="PRO_5045630867" evidence="2">
    <location>
        <begin position="23"/>
        <end position="92"/>
    </location>
</feature>
<evidence type="ECO:0000313" key="3">
    <source>
        <dbReference type="EMBL" id="GJD51253.1"/>
    </source>
</evidence>
<dbReference type="RefSeq" id="WP_128560712.1">
    <property type="nucleotide sequence ID" value="NZ_BPQH01000012.1"/>
</dbReference>
<evidence type="ECO:0000256" key="1">
    <source>
        <dbReference type="SAM" id="MobiDB-lite"/>
    </source>
</evidence>
<keyword evidence="4" id="KW-1185">Reference proteome</keyword>
<accession>A0ABQ4R0X1</accession>
<sequence>MRPTTLTLAAALVVGLTHVAAAQAPAGTVVVVPAPAPVVPGVVAPSPGTTGDSPNVTISPSGTGADTFHSNSATGGNASQPERGVPQGGGGK</sequence>